<dbReference type="SUPFAM" id="SSF143631">
    <property type="entry name" value="ApbE-like"/>
    <property type="match status" value="1"/>
</dbReference>
<feature type="signal peptide" evidence="11">
    <location>
        <begin position="1"/>
        <end position="19"/>
    </location>
</feature>
<dbReference type="AlphaFoldDB" id="A0A4Q9BGB3"/>
<dbReference type="PANTHER" id="PTHR30040:SF2">
    <property type="entry name" value="FAD:PROTEIN FMN TRANSFERASE"/>
    <property type="match status" value="1"/>
</dbReference>
<keyword evidence="4" id="KW-0285">Flavoprotein</keyword>
<keyword evidence="13" id="KW-1185">Reference proteome</keyword>
<dbReference type="InterPro" id="IPR024932">
    <property type="entry name" value="ApbE"/>
</dbReference>
<dbReference type="EMBL" id="SEWY01000001">
    <property type="protein sequence ID" value="TBH75319.1"/>
    <property type="molecule type" value="Genomic_DNA"/>
</dbReference>
<dbReference type="Pfam" id="PF02424">
    <property type="entry name" value="ApbE"/>
    <property type="match status" value="1"/>
</dbReference>
<evidence type="ECO:0000256" key="4">
    <source>
        <dbReference type="ARBA" id="ARBA00022630"/>
    </source>
</evidence>
<evidence type="ECO:0000256" key="5">
    <source>
        <dbReference type="ARBA" id="ARBA00022679"/>
    </source>
</evidence>
<protein>
    <recommendedName>
        <fullName evidence="3">FAD:protein FMN transferase</fullName>
        <ecNumber evidence="2">2.7.1.180</ecNumber>
    </recommendedName>
    <alternativeName>
        <fullName evidence="9">Flavin transferase</fullName>
    </alternativeName>
</protein>
<evidence type="ECO:0000256" key="10">
    <source>
        <dbReference type="ARBA" id="ARBA00048540"/>
    </source>
</evidence>
<keyword evidence="5" id="KW-0808">Transferase</keyword>
<keyword evidence="8" id="KW-0460">Magnesium</keyword>
<keyword evidence="7" id="KW-0274">FAD</keyword>
<accession>A0A4Q9BGB3</accession>
<dbReference type="Gene3D" id="3.10.520.10">
    <property type="entry name" value="ApbE-like domains"/>
    <property type="match status" value="1"/>
</dbReference>
<gene>
    <name evidence="12" type="ORF">EWU20_01715</name>
</gene>
<dbReference type="PANTHER" id="PTHR30040">
    <property type="entry name" value="THIAMINE BIOSYNTHESIS LIPOPROTEIN APBE"/>
    <property type="match status" value="1"/>
</dbReference>
<comment type="caution">
    <text evidence="12">The sequence shown here is derived from an EMBL/GenBank/DDBJ whole genome shotgun (WGS) entry which is preliminary data.</text>
</comment>
<evidence type="ECO:0000313" key="12">
    <source>
        <dbReference type="EMBL" id="TBH75319.1"/>
    </source>
</evidence>
<proteinExistence type="predicted"/>
<evidence type="ECO:0000313" key="13">
    <source>
        <dbReference type="Proteomes" id="UP000293583"/>
    </source>
</evidence>
<dbReference type="InterPro" id="IPR003374">
    <property type="entry name" value="ApbE-like_sf"/>
</dbReference>
<evidence type="ECO:0000256" key="11">
    <source>
        <dbReference type="SAM" id="SignalP"/>
    </source>
</evidence>
<dbReference type="RefSeq" id="WP_130922491.1">
    <property type="nucleotide sequence ID" value="NZ_SEWY01000001.1"/>
</dbReference>
<name>A0A4Q9BGB3_9BACT</name>
<evidence type="ECO:0000256" key="3">
    <source>
        <dbReference type="ARBA" id="ARBA00016337"/>
    </source>
</evidence>
<comment type="cofactor">
    <cofactor evidence="1">
        <name>Mg(2+)</name>
        <dbReference type="ChEBI" id="CHEBI:18420"/>
    </cofactor>
</comment>
<feature type="chain" id="PRO_5039951160" description="FAD:protein FMN transferase" evidence="11">
    <location>
        <begin position="20"/>
        <end position="479"/>
    </location>
</feature>
<organism evidence="12 13">
    <name type="scientific">Aquirufa antheringensis</name>
    <dbReference type="NCBI Taxonomy" id="2516559"/>
    <lineage>
        <taxon>Bacteria</taxon>
        <taxon>Pseudomonadati</taxon>
        <taxon>Bacteroidota</taxon>
        <taxon>Cytophagia</taxon>
        <taxon>Cytophagales</taxon>
        <taxon>Flectobacillaceae</taxon>
        <taxon>Aquirufa</taxon>
    </lineage>
</organism>
<dbReference type="Pfam" id="PF10029">
    <property type="entry name" value="DUF2271"/>
    <property type="match status" value="1"/>
</dbReference>
<comment type="catalytic activity">
    <reaction evidence="10">
        <text>L-threonyl-[protein] + FAD = FMN-L-threonyl-[protein] + AMP + H(+)</text>
        <dbReference type="Rhea" id="RHEA:36847"/>
        <dbReference type="Rhea" id="RHEA-COMP:11060"/>
        <dbReference type="Rhea" id="RHEA-COMP:11061"/>
        <dbReference type="ChEBI" id="CHEBI:15378"/>
        <dbReference type="ChEBI" id="CHEBI:30013"/>
        <dbReference type="ChEBI" id="CHEBI:57692"/>
        <dbReference type="ChEBI" id="CHEBI:74257"/>
        <dbReference type="ChEBI" id="CHEBI:456215"/>
        <dbReference type="EC" id="2.7.1.180"/>
    </reaction>
</comment>
<dbReference type="OrthoDB" id="9778595at2"/>
<keyword evidence="6" id="KW-0479">Metal-binding</keyword>
<keyword evidence="11" id="KW-0732">Signal</keyword>
<evidence type="ECO:0000256" key="1">
    <source>
        <dbReference type="ARBA" id="ARBA00001946"/>
    </source>
</evidence>
<dbReference type="Proteomes" id="UP000293583">
    <property type="component" value="Unassembled WGS sequence"/>
</dbReference>
<dbReference type="GO" id="GO:0016740">
    <property type="term" value="F:transferase activity"/>
    <property type="evidence" value="ECO:0007669"/>
    <property type="project" value="UniProtKB-KW"/>
</dbReference>
<dbReference type="Gene3D" id="2.60.40.4070">
    <property type="match status" value="1"/>
</dbReference>
<evidence type="ECO:0000256" key="6">
    <source>
        <dbReference type="ARBA" id="ARBA00022723"/>
    </source>
</evidence>
<evidence type="ECO:0000256" key="2">
    <source>
        <dbReference type="ARBA" id="ARBA00011955"/>
    </source>
</evidence>
<dbReference type="InterPro" id="IPR014469">
    <property type="entry name" value="DUF2271"/>
</dbReference>
<dbReference type="GO" id="GO:0046872">
    <property type="term" value="F:metal ion binding"/>
    <property type="evidence" value="ECO:0007669"/>
    <property type="project" value="UniProtKB-KW"/>
</dbReference>
<reference evidence="12 13" key="1">
    <citation type="submission" date="2019-02" db="EMBL/GenBank/DDBJ databases">
        <title>Genome of a new Bacteroidetes strain.</title>
        <authorList>
            <person name="Pitt A."/>
        </authorList>
    </citation>
    <scope>NUCLEOTIDE SEQUENCE [LARGE SCALE GENOMIC DNA]</scope>
    <source>
        <strain evidence="12 13">103A-SOEBACH</strain>
    </source>
</reference>
<dbReference type="EC" id="2.7.1.180" evidence="2"/>
<evidence type="ECO:0000256" key="9">
    <source>
        <dbReference type="ARBA" id="ARBA00031306"/>
    </source>
</evidence>
<sequence>MIHSIALSLLSLTPSASTATGLLTAHFENILGTSLDLKIIASSEAAASTAESKVLAEINRLNEILSSRESSELNVWRSSNGESIEISSELREVLQHFEEWNLKTDGALNPASEHIAKMWASEIPSEGARENAVKEVNQAHWSLDEDGATRLTDTELKLHSFTKSYVMEKAAEEAMKEEGVAGVVVNIGGDFVVKGDWAEKIGVSNPRNDAENAEVLGYLQVNNQAVATSGDYRRGSDIDGVHYSHIMDPRTAEPASEVISATVAHEDAVTAGALATAFNVLGVAASIDLAAQYPEASYLIVDKEGAEYRSENWPATSVEKSAISLVNIKEKLWTAGQSLDINFELARFEGRARRPFVAVWIEDEKHKPVRRIAVWYNKPRWLPDLRSWFAAKREVEFDAASVTGATRGAGQYTLVWDGKNDAGEYVPLGKYTVFIEAAREHGTYQLIKQEMKFDGKAKSQTLAGGEEMTAASLVYKAIK</sequence>
<evidence type="ECO:0000256" key="8">
    <source>
        <dbReference type="ARBA" id="ARBA00022842"/>
    </source>
</evidence>
<evidence type="ECO:0000256" key="7">
    <source>
        <dbReference type="ARBA" id="ARBA00022827"/>
    </source>
</evidence>